<evidence type="ECO:0000256" key="1">
    <source>
        <dbReference type="SAM" id="Phobius"/>
    </source>
</evidence>
<organism evidence="2 3">
    <name type="scientific">Collybia nuda</name>
    <dbReference type="NCBI Taxonomy" id="64659"/>
    <lineage>
        <taxon>Eukaryota</taxon>
        <taxon>Fungi</taxon>
        <taxon>Dikarya</taxon>
        <taxon>Basidiomycota</taxon>
        <taxon>Agaricomycotina</taxon>
        <taxon>Agaricomycetes</taxon>
        <taxon>Agaricomycetidae</taxon>
        <taxon>Agaricales</taxon>
        <taxon>Tricholomatineae</taxon>
        <taxon>Clitocybaceae</taxon>
        <taxon>Collybia</taxon>
    </lineage>
</organism>
<evidence type="ECO:0000313" key="2">
    <source>
        <dbReference type="EMBL" id="KAF9456530.1"/>
    </source>
</evidence>
<reference evidence="2" key="1">
    <citation type="submission" date="2020-11" db="EMBL/GenBank/DDBJ databases">
        <authorList>
            <consortium name="DOE Joint Genome Institute"/>
            <person name="Ahrendt S."/>
            <person name="Riley R."/>
            <person name="Andreopoulos W."/>
            <person name="Labutti K."/>
            <person name="Pangilinan J."/>
            <person name="Ruiz-Duenas F.J."/>
            <person name="Barrasa J.M."/>
            <person name="Sanchez-Garcia M."/>
            <person name="Camarero S."/>
            <person name="Miyauchi S."/>
            <person name="Serrano A."/>
            <person name="Linde D."/>
            <person name="Babiker R."/>
            <person name="Drula E."/>
            <person name="Ayuso-Fernandez I."/>
            <person name="Pacheco R."/>
            <person name="Padilla G."/>
            <person name="Ferreira P."/>
            <person name="Barriuso J."/>
            <person name="Kellner H."/>
            <person name="Castanera R."/>
            <person name="Alfaro M."/>
            <person name="Ramirez L."/>
            <person name="Pisabarro A.G."/>
            <person name="Kuo A."/>
            <person name="Tritt A."/>
            <person name="Lipzen A."/>
            <person name="He G."/>
            <person name="Yan M."/>
            <person name="Ng V."/>
            <person name="Cullen D."/>
            <person name="Martin F."/>
            <person name="Rosso M.-N."/>
            <person name="Henrissat B."/>
            <person name="Hibbett D."/>
            <person name="Martinez A.T."/>
            <person name="Grigoriev I.V."/>
        </authorList>
    </citation>
    <scope>NUCLEOTIDE SEQUENCE</scope>
    <source>
        <strain evidence="2">CBS 247.69</strain>
    </source>
</reference>
<keyword evidence="1" id="KW-1133">Transmembrane helix</keyword>
<dbReference type="EMBL" id="MU150419">
    <property type="protein sequence ID" value="KAF9456530.1"/>
    <property type="molecule type" value="Genomic_DNA"/>
</dbReference>
<protein>
    <submittedName>
        <fullName evidence="2">Uncharacterized protein</fullName>
    </submittedName>
</protein>
<dbReference type="AlphaFoldDB" id="A0A9P5XVL2"/>
<keyword evidence="1" id="KW-0812">Transmembrane</keyword>
<evidence type="ECO:0000313" key="3">
    <source>
        <dbReference type="Proteomes" id="UP000807353"/>
    </source>
</evidence>
<feature type="transmembrane region" description="Helical" evidence="1">
    <location>
        <begin position="20"/>
        <end position="42"/>
    </location>
</feature>
<proteinExistence type="predicted"/>
<name>A0A9P5XVL2_9AGAR</name>
<comment type="caution">
    <text evidence="2">The sequence shown here is derived from an EMBL/GenBank/DDBJ whole genome shotgun (WGS) entry which is preliminary data.</text>
</comment>
<dbReference type="Proteomes" id="UP000807353">
    <property type="component" value="Unassembled WGS sequence"/>
</dbReference>
<feature type="non-terminal residue" evidence="2">
    <location>
        <position position="1"/>
    </location>
</feature>
<sequence>SPNISPSWALGLVASNHLEYLVAFIELCKLLYLLCRVCWFFIFNFPKHWIFHDCTSISLVSAKQFTATRYCLIAERWPLGLFQSFLLSSNGCISLPKSGIVLFPVGSGISSG</sequence>
<accession>A0A9P5XVL2</accession>
<keyword evidence="1" id="KW-0472">Membrane</keyword>
<keyword evidence="3" id="KW-1185">Reference proteome</keyword>
<gene>
    <name evidence="2" type="ORF">BDZ94DRAFT_1275428</name>
</gene>